<evidence type="ECO:0000256" key="4">
    <source>
        <dbReference type="ARBA" id="ARBA00023136"/>
    </source>
</evidence>
<evidence type="ECO:0000256" key="5">
    <source>
        <dbReference type="SAM" id="Phobius"/>
    </source>
</evidence>
<feature type="transmembrane region" description="Helical" evidence="5">
    <location>
        <begin position="98"/>
        <end position="120"/>
    </location>
</feature>
<feature type="transmembrane region" description="Helical" evidence="5">
    <location>
        <begin position="7"/>
        <end position="26"/>
    </location>
</feature>
<dbReference type="PANTHER" id="PTHR23294">
    <property type="entry name" value="ET TRANSLATION PRODUCT-RELATED"/>
    <property type="match status" value="1"/>
</dbReference>
<dbReference type="Gene3D" id="1.20.1250.20">
    <property type="entry name" value="MFS general substrate transporter like domains"/>
    <property type="match status" value="1"/>
</dbReference>
<evidence type="ECO:0000256" key="2">
    <source>
        <dbReference type="ARBA" id="ARBA00022692"/>
    </source>
</evidence>
<feature type="transmembrane region" description="Helical" evidence="5">
    <location>
        <begin position="321"/>
        <end position="341"/>
    </location>
</feature>
<organism evidence="6 7">
    <name type="scientific">Basidiobolus ranarum</name>
    <dbReference type="NCBI Taxonomy" id="34480"/>
    <lineage>
        <taxon>Eukaryota</taxon>
        <taxon>Fungi</taxon>
        <taxon>Fungi incertae sedis</taxon>
        <taxon>Zoopagomycota</taxon>
        <taxon>Entomophthoromycotina</taxon>
        <taxon>Basidiobolomycetes</taxon>
        <taxon>Basidiobolales</taxon>
        <taxon>Basidiobolaceae</taxon>
        <taxon>Basidiobolus</taxon>
    </lineage>
</organism>
<sequence>MLGPKLIILIGCGTYIIYFLMIWFASDTRDSFTIIGAIFAGFGCAIIWAAQGVIMMAYPMENQKGRYFGIFWAIFNLGAFVGGLLTLCGLTYNVVSVSFAILAVISGLISLLLVNPATVVRSDGSRVTTKTKFHLHHELRQLPHTFLHRKLLLLIPLFFYSNWFYSYRFGSFNSELFSPRTRAFNATFYWASQILGCMTFGQFLDNPLFTRPKRAILGLTFLTLFYTATWIGCIFMELSRAEITKNSGIDIVDNQYTGSLVLLLLSGISDSMIQTWCYWLLGSITNNAMILSRCSGFYKCIQSAGTAISWYISLLDVTSLTLVWINCALFLVSVPFAYLAARDVTKANHLPVHTDDS</sequence>
<keyword evidence="4 5" id="KW-0472">Membrane</keyword>
<evidence type="ECO:0000256" key="3">
    <source>
        <dbReference type="ARBA" id="ARBA00022989"/>
    </source>
</evidence>
<dbReference type="InterPro" id="IPR036259">
    <property type="entry name" value="MFS_trans_sf"/>
</dbReference>
<evidence type="ECO:0000313" key="7">
    <source>
        <dbReference type="Proteomes" id="UP001479436"/>
    </source>
</evidence>
<accession>A0ABR2W214</accession>
<dbReference type="InterPro" id="IPR051617">
    <property type="entry name" value="UNC-93-like_regulator"/>
</dbReference>
<feature type="transmembrane region" description="Helical" evidence="5">
    <location>
        <begin position="151"/>
        <end position="167"/>
    </location>
</feature>
<feature type="transmembrane region" description="Helical" evidence="5">
    <location>
        <begin position="187"/>
        <end position="204"/>
    </location>
</feature>
<keyword evidence="7" id="KW-1185">Reference proteome</keyword>
<reference evidence="6 7" key="1">
    <citation type="submission" date="2023-04" db="EMBL/GenBank/DDBJ databases">
        <title>Genome of Basidiobolus ranarum AG-B5.</title>
        <authorList>
            <person name="Stajich J.E."/>
            <person name="Carter-House D."/>
            <person name="Gryganskyi A."/>
        </authorList>
    </citation>
    <scope>NUCLEOTIDE SEQUENCE [LARGE SCALE GENOMIC DNA]</scope>
    <source>
        <strain evidence="6 7">AG-B5</strain>
    </source>
</reference>
<dbReference type="Proteomes" id="UP001479436">
    <property type="component" value="Unassembled WGS sequence"/>
</dbReference>
<evidence type="ECO:0000313" key="6">
    <source>
        <dbReference type="EMBL" id="KAK9713047.1"/>
    </source>
</evidence>
<feature type="transmembrane region" description="Helical" evidence="5">
    <location>
        <begin position="258"/>
        <end position="284"/>
    </location>
</feature>
<protein>
    <recommendedName>
        <fullName evidence="8">MFS general substrate transporter</fullName>
    </recommendedName>
</protein>
<dbReference type="EMBL" id="JASJQH010007183">
    <property type="protein sequence ID" value="KAK9713047.1"/>
    <property type="molecule type" value="Genomic_DNA"/>
</dbReference>
<keyword evidence="3 5" id="KW-1133">Transmembrane helix</keyword>
<dbReference type="SUPFAM" id="SSF103473">
    <property type="entry name" value="MFS general substrate transporter"/>
    <property type="match status" value="1"/>
</dbReference>
<comment type="subcellular location">
    <subcellularLocation>
        <location evidence="1">Membrane</location>
        <topology evidence="1">Multi-pass membrane protein</topology>
    </subcellularLocation>
</comment>
<feature type="transmembrane region" description="Helical" evidence="5">
    <location>
        <begin position="32"/>
        <end position="58"/>
    </location>
</feature>
<comment type="caution">
    <text evidence="6">The sequence shown here is derived from an EMBL/GenBank/DDBJ whole genome shotgun (WGS) entry which is preliminary data.</text>
</comment>
<evidence type="ECO:0000256" key="1">
    <source>
        <dbReference type="ARBA" id="ARBA00004141"/>
    </source>
</evidence>
<dbReference type="InterPro" id="IPR011701">
    <property type="entry name" value="MFS"/>
</dbReference>
<gene>
    <name evidence="6" type="ORF">K7432_006731</name>
</gene>
<name>A0ABR2W214_9FUNG</name>
<evidence type="ECO:0008006" key="8">
    <source>
        <dbReference type="Google" id="ProtNLM"/>
    </source>
</evidence>
<proteinExistence type="predicted"/>
<feature type="transmembrane region" description="Helical" evidence="5">
    <location>
        <begin position="70"/>
        <end position="92"/>
    </location>
</feature>
<feature type="transmembrane region" description="Helical" evidence="5">
    <location>
        <begin position="216"/>
        <end position="238"/>
    </location>
</feature>
<keyword evidence="2 5" id="KW-0812">Transmembrane</keyword>
<dbReference type="PANTHER" id="PTHR23294:SF59">
    <property type="entry name" value="UNC93-LIKE PROTEIN C922.05C"/>
    <property type="match status" value="1"/>
</dbReference>
<dbReference type="Pfam" id="PF07690">
    <property type="entry name" value="MFS_1"/>
    <property type="match status" value="1"/>
</dbReference>